<evidence type="ECO:0000256" key="2">
    <source>
        <dbReference type="ARBA" id="ARBA00006656"/>
    </source>
</evidence>
<dbReference type="GO" id="GO:0008083">
    <property type="term" value="F:growth factor activity"/>
    <property type="evidence" value="ECO:0007669"/>
    <property type="project" value="UniProtKB-KW"/>
</dbReference>
<evidence type="ECO:0000256" key="8">
    <source>
        <dbReference type="RuleBase" id="RU000354"/>
    </source>
</evidence>
<evidence type="ECO:0000313" key="13">
    <source>
        <dbReference type="WBParaSite" id="DME_0000147101-mRNA-1"/>
    </source>
</evidence>
<keyword evidence="12" id="KW-1185">Reference proteome</keyword>
<evidence type="ECO:0000313" key="12">
    <source>
        <dbReference type="Proteomes" id="UP000274756"/>
    </source>
</evidence>
<protein>
    <submittedName>
        <fullName evidence="13">TGF_BETA_2 domain-containing protein</fullName>
    </submittedName>
</protein>
<sequence>MTFPLLITFHFNAYFCHHEKNLVVRFSDIGWQNWIIAPTTFEAHYCSGLCTFPLQKKMNPSNHAIVQSVMHATDVNRRIPAVSCAPERMDSLTLLYYDEVENVVLKTYPNMIVSSCSCL</sequence>
<dbReference type="AlphaFoldDB" id="A0A158Q320"/>
<dbReference type="WBParaSite" id="DME_0000147101-mRNA-1">
    <property type="protein sequence ID" value="DME_0000147101-mRNA-1"/>
    <property type="gene ID" value="DME_0000147101"/>
</dbReference>
<evidence type="ECO:0000313" key="11">
    <source>
        <dbReference type="Proteomes" id="UP000038040"/>
    </source>
</evidence>
<reference evidence="13" key="1">
    <citation type="submission" date="2016-04" db="UniProtKB">
        <authorList>
            <consortium name="WormBaseParasite"/>
        </authorList>
    </citation>
    <scope>IDENTIFICATION</scope>
</reference>
<dbReference type="GO" id="GO:0005125">
    <property type="term" value="F:cytokine activity"/>
    <property type="evidence" value="ECO:0007669"/>
    <property type="project" value="TreeGrafter"/>
</dbReference>
<reference evidence="10 12" key="2">
    <citation type="submission" date="2018-11" db="EMBL/GenBank/DDBJ databases">
        <authorList>
            <consortium name="Pathogen Informatics"/>
        </authorList>
    </citation>
    <scope>NUCLEOTIDE SEQUENCE [LARGE SCALE GENOMIC DNA]</scope>
</reference>
<evidence type="ECO:0000256" key="5">
    <source>
        <dbReference type="ARBA" id="ARBA00023030"/>
    </source>
</evidence>
<dbReference type="Proteomes" id="UP000038040">
    <property type="component" value="Unplaced"/>
</dbReference>
<evidence type="ECO:0000256" key="6">
    <source>
        <dbReference type="ARBA" id="ARBA00023157"/>
    </source>
</evidence>
<accession>A0A158Q320</accession>
<keyword evidence="7" id="KW-0325">Glycoprotein</keyword>
<dbReference type="EMBL" id="UYYG01001153">
    <property type="protein sequence ID" value="VDN55858.1"/>
    <property type="molecule type" value="Genomic_DNA"/>
</dbReference>
<dbReference type="PRINTS" id="PR00669">
    <property type="entry name" value="INHIBINA"/>
</dbReference>
<dbReference type="InterPro" id="IPR001839">
    <property type="entry name" value="TGF-b_C"/>
</dbReference>
<organism evidence="11 13">
    <name type="scientific">Dracunculus medinensis</name>
    <name type="common">Guinea worm</name>
    <dbReference type="NCBI Taxonomy" id="318479"/>
    <lineage>
        <taxon>Eukaryota</taxon>
        <taxon>Metazoa</taxon>
        <taxon>Ecdysozoa</taxon>
        <taxon>Nematoda</taxon>
        <taxon>Chromadorea</taxon>
        <taxon>Rhabditida</taxon>
        <taxon>Spirurina</taxon>
        <taxon>Dracunculoidea</taxon>
        <taxon>Dracunculidae</taxon>
        <taxon>Dracunculus</taxon>
    </lineage>
</organism>
<proteinExistence type="inferred from homology"/>
<evidence type="ECO:0000256" key="1">
    <source>
        <dbReference type="ARBA" id="ARBA00004613"/>
    </source>
</evidence>
<gene>
    <name evidence="10" type="ORF">DME_LOCUS5831</name>
</gene>
<dbReference type="FunFam" id="2.10.90.10:FF:000001">
    <property type="entry name" value="Bone morphogenetic protein 4"/>
    <property type="match status" value="1"/>
</dbReference>
<dbReference type="InterPro" id="IPR015615">
    <property type="entry name" value="TGF-beta-rel"/>
</dbReference>
<dbReference type="SMART" id="SM00204">
    <property type="entry name" value="TGFB"/>
    <property type="match status" value="1"/>
</dbReference>
<evidence type="ECO:0000256" key="7">
    <source>
        <dbReference type="ARBA" id="ARBA00023180"/>
    </source>
</evidence>
<dbReference type="STRING" id="318479.A0A158Q320"/>
<comment type="subcellular location">
    <subcellularLocation>
        <location evidence="1">Secreted</location>
    </subcellularLocation>
</comment>
<evidence type="ECO:0000256" key="3">
    <source>
        <dbReference type="ARBA" id="ARBA00022525"/>
    </source>
</evidence>
<comment type="similarity">
    <text evidence="2 8">Belongs to the TGF-beta family.</text>
</comment>
<dbReference type="Gene3D" id="2.10.90.10">
    <property type="entry name" value="Cystine-knot cytokines"/>
    <property type="match status" value="1"/>
</dbReference>
<keyword evidence="4" id="KW-0732">Signal</keyword>
<dbReference type="OrthoDB" id="5987191at2759"/>
<keyword evidence="3" id="KW-0964">Secreted</keyword>
<dbReference type="PROSITE" id="PS00250">
    <property type="entry name" value="TGF_BETA_1"/>
    <property type="match status" value="1"/>
</dbReference>
<dbReference type="GO" id="GO:0005615">
    <property type="term" value="C:extracellular space"/>
    <property type="evidence" value="ECO:0007669"/>
    <property type="project" value="TreeGrafter"/>
</dbReference>
<evidence type="ECO:0000259" key="9">
    <source>
        <dbReference type="PROSITE" id="PS51362"/>
    </source>
</evidence>
<feature type="domain" description="TGF-beta family profile" evidence="9">
    <location>
        <begin position="1"/>
        <end position="119"/>
    </location>
</feature>
<keyword evidence="5 8" id="KW-0339">Growth factor</keyword>
<dbReference type="Proteomes" id="UP000274756">
    <property type="component" value="Unassembled WGS sequence"/>
</dbReference>
<evidence type="ECO:0000313" key="10">
    <source>
        <dbReference type="EMBL" id="VDN55858.1"/>
    </source>
</evidence>
<dbReference type="Pfam" id="PF00019">
    <property type="entry name" value="TGF_beta"/>
    <property type="match status" value="1"/>
</dbReference>
<keyword evidence="6" id="KW-1015">Disulfide bond</keyword>
<name>A0A158Q320_DRAME</name>
<dbReference type="PROSITE" id="PS51362">
    <property type="entry name" value="TGF_BETA_2"/>
    <property type="match status" value="1"/>
</dbReference>
<dbReference type="SUPFAM" id="SSF57501">
    <property type="entry name" value="Cystine-knot cytokines"/>
    <property type="match status" value="1"/>
</dbReference>
<dbReference type="InterPro" id="IPR029034">
    <property type="entry name" value="Cystine-knot_cytokine"/>
</dbReference>
<evidence type="ECO:0000256" key="4">
    <source>
        <dbReference type="ARBA" id="ARBA00022729"/>
    </source>
</evidence>
<dbReference type="InterPro" id="IPR017948">
    <property type="entry name" value="TGFb_CS"/>
</dbReference>
<dbReference type="PANTHER" id="PTHR11848">
    <property type="entry name" value="TGF-BETA FAMILY"/>
    <property type="match status" value="1"/>
</dbReference>